<keyword evidence="2" id="KW-1185">Reference proteome</keyword>
<protein>
    <submittedName>
        <fullName evidence="1">Uncharacterized protein</fullName>
    </submittedName>
</protein>
<proteinExistence type="predicted"/>
<dbReference type="RefSeq" id="XP_014657755.1">
    <property type="nucleotide sequence ID" value="XM_014802269.1"/>
</dbReference>
<dbReference type="GeneID" id="26303054"/>
<evidence type="ECO:0000313" key="1">
    <source>
        <dbReference type="EMBL" id="GAK64115.1"/>
    </source>
</evidence>
<name>A0A081CBR9_PSEA2</name>
<evidence type="ECO:0000313" key="2">
    <source>
        <dbReference type="Proteomes" id="UP000053758"/>
    </source>
</evidence>
<dbReference type="HOGENOM" id="CLU_1510386_0_0_1"/>
<accession>A0A081CBR9</accession>
<sequence>MLTQPKQSPHSTHYSKTPSLQDTIKVALSNPNLTLPNALRGKSSSSRIQATETTISPFLPLHVQTVNSHDSNKDEPDMSVDPDTTKSRGTARGAVNAIKICTSRLRTKSLIRVDKIKPLSTRLLVSQAHSTNNIDQAASITDHLEHAFDRPLTFAKTQIPSSAARPSPRSPRFIPVEK</sequence>
<reference evidence="2" key="1">
    <citation type="journal article" date="2014" name="Genome Announc.">
        <title>Draft Genome Sequence of the Yeast Pseudozyma antarctica Type Strain JCM10317, a Producer of the Glycolipid Biosurfactants, Mannosylerythritol Lipids.</title>
        <authorList>
            <person name="Saika A."/>
            <person name="Koike H."/>
            <person name="Hori T."/>
            <person name="Fukuoka T."/>
            <person name="Sato S."/>
            <person name="Habe H."/>
            <person name="Kitamoto D."/>
            <person name="Morita T."/>
        </authorList>
    </citation>
    <scope>NUCLEOTIDE SEQUENCE [LARGE SCALE GENOMIC DNA]</scope>
    <source>
        <strain evidence="2">JCM 10317</strain>
    </source>
</reference>
<dbReference type="EMBL" id="DF830071">
    <property type="protein sequence ID" value="GAK64115.1"/>
    <property type="molecule type" value="Genomic_DNA"/>
</dbReference>
<dbReference type="AlphaFoldDB" id="A0A081CBR9"/>
<organism evidence="1 2">
    <name type="scientific">Pseudozyma antarctica</name>
    <name type="common">Yeast</name>
    <name type="synonym">Candida antarctica</name>
    <dbReference type="NCBI Taxonomy" id="84753"/>
    <lineage>
        <taxon>Eukaryota</taxon>
        <taxon>Fungi</taxon>
        <taxon>Dikarya</taxon>
        <taxon>Basidiomycota</taxon>
        <taxon>Ustilaginomycotina</taxon>
        <taxon>Ustilaginomycetes</taxon>
        <taxon>Ustilaginales</taxon>
        <taxon>Ustilaginaceae</taxon>
        <taxon>Moesziomyces</taxon>
    </lineage>
</organism>
<dbReference type="Proteomes" id="UP000053758">
    <property type="component" value="Unassembled WGS sequence"/>
</dbReference>
<gene>
    <name evidence="1" type="ORF">PAN0_004c2324</name>
</gene>